<evidence type="ECO:0000313" key="2">
    <source>
        <dbReference type="EMBL" id="MBP2190188.1"/>
    </source>
</evidence>
<dbReference type="Proteomes" id="UP001519325">
    <property type="component" value="Unassembled WGS sequence"/>
</dbReference>
<dbReference type="EMBL" id="JAGGMR010000001">
    <property type="protein sequence ID" value="MBP2190188.1"/>
    <property type="molecule type" value="Genomic_DNA"/>
</dbReference>
<sequence>MNRADRLRHRWIRRIVHVLTAVIAAVAVVGVSAPAAHADVQYPVAWTKIGIHPRTAPSMEASHAGPALNDGTMVTFVCEQQGQAVFNGDKHIDVWAKISTGGWLPTAFINTKVDGWTPGVPRCGTSNPAPAPQNKPQMATCGTSDYIKDIQTVDMAGSDFQIVVTPKQAAFDKRDNRDVVVEMWHRVQSCVPGLYGALADSIWQQLECHQMHSNNGGGSTWELESYRTPLAFPNSATYAATHCLNRLWPNGPENGEPGTDSVARAPLNVA</sequence>
<gene>
    <name evidence="2" type="ORF">BJ987_003089</name>
</gene>
<keyword evidence="3" id="KW-1185">Reference proteome</keyword>
<dbReference type="RefSeq" id="WP_209889973.1">
    <property type="nucleotide sequence ID" value="NZ_JAGGMR010000001.1"/>
</dbReference>
<organism evidence="2 3">
    <name type="scientific">Nocardia goodfellowii</name>
    <dbReference type="NCBI Taxonomy" id="882446"/>
    <lineage>
        <taxon>Bacteria</taxon>
        <taxon>Bacillati</taxon>
        <taxon>Actinomycetota</taxon>
        <taxon>Actinomycetes</taxon>
        <taxon>Mycobacteriales</taxon>
        <taxon>Nocardiaceae</taxon>
        <taxon>Nocardia</taxon>
    </lineage>
</organism>
<proteinExistence type="predicted"/>
<accession>A0ABS4QER4</accession>
<protein>
    <submittedName>
        <fullName evidence="2">Uncharacterized protein</fullName>
    </submittedName>
</protein>
<reference evidence="2 3" key="1">
    <citation type="submission" date="2021-03" db="EMBL/GenBank/DDBJ databases">
        <title>Sequencing the genomes of 1000 actinobacteria strains.</title>
        <authorList>
            <person name="Klenk H.-P."/>
        </authorList>
    </citation>
    <scope>NUCLEOTIDE SEQUENCE [LARGE SCALE GENOMIC DNA]</scope>
    <source>
        <strain evidence="2 3">DSM 45516</strain>
    </source>
</reference>
<name>A0ABS4QER4_9NOCA</name>
<comment type="caution">
    <text evidence="2">The sequence shown here is derived from an EMBL/GenBank/DDBJ whole genome shotgun (WGS) entry which is preliminary data.</text>
</comment>
<evidence type="ECO:0000313" key="3">
    <source>
        <dbReference type="Proteomes" id="UP001519325"/>
    </source>
</evidence>
<evidence type="ECO:0000256" key="1">
    <source>
        <dbReference type="SAM" id="MobiDB-lite"/>
    </source>
</evidence>
<feature type="region of interest" description="Disordered" evidence="1">
    <location>
        <begin position="250"/>
        <end position="270"/>
    </location>
</feature>